<feature type="transmembrane region" description="Helical" evidence="1">
    <location>
        <begin position="13"/>
        <end position="33"/>
    </location>
</feature>
<dbReference type="AlphaFoldDB" id="A0A2P2QC87"/>
<name>A0A2P2QC87_RHIMU</name>
<organism evidence="2">
    <name type="scientific">Rhizophora mucronata</name>
    <name type="common">Asiatic mangrove</name>
    <dbReference type="NCBI Taxonomy" id="61149"/>
    <lineage>
        <taxon>Eukaryota</taxon>
        <taxon>Viridiplantae</taxon>
        <taxon>Streptophyta</taxon>
        <taxon>Embryophyta</taxon>
        <taxon>Tracheophyta</taxon>
        <taxon>Spermatophyta</taxon>
        <taxon>Magnoliopsida</taxon>
        <taxon>eudicotyledons</taxon>
        <taxon>Gunneridae</taxon>
        <taxon>Pentapetalae</taxon>
        <taxon>rosids</taxon>
        <taxon>fabids</taxon>
        <taxon>Malpighiales</taxon>
        <taxon>Rhizophoraceae</taxon>
        <taxon>Rhizophora</taxon>
    </lineage>
</organism>
<keyword evidence="1" id="KW-0812">Transmembrane</keyword>
<evidence type="ECO:0000313" key="2">
    <source>
        <dbReference type="EMBL" id="MBX64606.1"/>
    </source>
</evidence>
<reference evidence="2" key="1">
    <citation type="submission" date="2018-02" db="EMBL/GenBank/DDBJ databases">
        <title>Rhizophora mucronata_Transcriptome.</title>
        <authorList>
            <person name="Meera S.P."/>
            <person name="Sreeshan A."/>
            <person name="Augustine A."/>
        </authorList>
    </citation>
    <scope>NUCLEOTIDE SEQUENCE</scope>
    <source>
        <tissue evidence="2">Leaf</tissue>
    </source>
</reference>
<evidence type="ECO:0000256" key="1">
    <source>
        <dbReference type="SAM" id="Phobius"/>
    </source>
</evidence>
<keyword evidence="1" id="KW-1133">Transmembrane helix</keyword>
<keyword evidence="1" id="KW-0472">Membrane</keyword>
<dbReference type="EMBL" id="GGEC01084122">
    <property type="protein sequence ID" value="MBX64606.1"/>
    <property type="molecule type" value="Transcribed_RNA"/>
</dbReference>
<accession>A0A2P2QC87</accession>
<proteinExistence type="predicted"/>
<protein>
    <submittedName>
        <fullName evidence="2">Uncharacterized protein</fullName>
    </submittedName>
</protein>
<sequence>MHFQFHPFWSSKAWNFMFIFPFTFLKTGWYQLLNISFLSTSKILHSGEK</sequence>